<feature type="signal peptide" evidence="1">
    <location>
        <begin position="1"/>
        <end position="22"/>
    </location>
</feature>
<dbReference type="Proteomes" id="UP000294155">
    <property type="component" value="Unassembled WGS sequence"/>
</dbReference>
<feature type="chain" id="PRO_5020210227" evidence="1">
    <location>
        <begin position="23"/>
        <end position="207"/>
    </location>
</feature>
<keyword evidence="3" id="KW-1185">Reference proteome</keyword>
<organism evidence="2 3">
    <name type="scientific">Hymenobacter persicinus</name>
    <dbReference type="NCBI Taxonomy" id="2025506"/>
    <lineage>
        <taxon>Bacteria</taxon>
        <taxon>Pseudomonadati</taxon>
        <taxon>Bacteroidota</taxon>
        <taxon>Cytophagia</taxon>
        <taxon>Cytophagales</taxon>
        <taxon>Hymenobacteraceae</taxon>
        <taxon>Hymenobacter</taxon>
    </lineage>
</organism>
<protein>
    <submittedName>
        <fullName evidence="2">Uncharacterized protein</fullName>
    </submittedName>
</protein>
<evidence type="ECO:0000313" key="2">
    <source>
        <dbReference type="EMBL" id="RYU79721.1"/>
    </source>
</evidence>
<dbReference type="AlphaFoldDB" id="A0A4Q5LDI2"/>
<dbReference type="OrthoDB" id="886332at2"/>
<dbReference type="EMBL" id="SEWE01000017">
    <property type="protein sequence ID" value="RYU79721.1"/>
    <property type="molecule type" value="Genomic_DNA"/>
</dbReference>
<proteinExistence type="predicted"/>
<evidence type="ECO:0000313" key="3">
    <source>
        <dbReference type="Proteomes" id="UP000294155"/>
    </source>
</evidence>
<gene>
    <name evidence="2" type="ORF">EWM57_09935</name>
</gene>
<sequence>MRYSALAALLLCTAACSAPDSAQTTAGTTAPADSAAALEPMDTARVPAVTAQSDTLKIVRARHLFSSLSAPDLFTLALRGSSVVGGEATLTITDAGGQVIFREMLSAADLEASMVYEMAGSSATEAQRETFIRKRMDEFFAAKNFSTPALGAREAYQPGELDRPTWDELKKQPKSVSFQYLVGKEDRRRIAWSPLKKQVVHLPGFGG</sequence>
<evidence type="ECO:0000256" key="1">
    <source>
        <dbReference type="SAM" id="SignalP"/>
    </source>
</evidence>
<dbReference type="RefSeq" id="WP_129920992.1">
    <property type="nucleotide sequence ID" value="NZ_SEWE01000017.1"/>
</dbReference>
<comment type="caution">
    <text evidence="2">The sequence shown here is derived from an EMBL/GenBank/DDBJ whole genome shotgun (WGS) entry which is preliminary data.</text>
</comment>
<reference evidence="2 3" key="1">
    <citation type="submission" date="2019-02" db="EMBL/GenBank/DDBJ databases">
        <title>Bacterial novel species isolated from soil.</title>
        <authorList>
            <person name="Jung H.-Y."/>
        </authorList>
    </citation>
    <scope>NUCLEOTIDE SEQUENCE [LARGE SCALE GENOMIC DNA]</scope>
    <source>
        <strain evidence="2 3">1-3-3-3</strain>
    </source>
</reference>
<keyword evidence="1" id="KW-0732">Signal</keyword>
<accession>A0A4Q5LDI2</accession>
<name>A0A4Q5LDI2_9BACT</name>